<protein>
    <submittedName>
        <fullName evidence="1">Uncharacterized protein</fullName>
    </submittedName>
</protein>
<dbReference type="EMBL" id="JAUTXU010000277">
    <property type="protein sequence ID" value="KAK3690982.1"/>
    <property type="molecule type" value="Genomic_DNA"/>
</dbReference>
<dbReference type="Proteomes" id="UP001281147">
    <property type="component" value="Unassembled WGS sequence"/>
</dbReference>
<evidence type="ECO:0000313" key="2">
    <source>
        <dbReference type="Proteomes" id="UP001281147"/>
    </source>
</evidence>
<reference evidence="1" key="1">
    <citation type="submission" date="2023-07" db="EMBL/GenBank/DDBJ databases">
        <title>Black Yeasts Isolated from many extreme environments.</title>
        <authorList>
            <person name="Coleine C."/>
            <person name="Stajich J.E."/>
            <person name="Selbmann L."/>
        </authorList>
    </citation>
    <scope>NUCLEOTIDE SEQUENCE</scope>
    <source>
        <strain evidence="1">CCFEE 5714</strain>
    </source>
</reference>
<keyword evidence="2" id="KW-1185">Reference proteome</keyword>
<organism evidence="1 2">
    <name type="scientific">Vermiconidia calcicola</name>
    <dbReference type="NCBI Taxonomy" id="1690605"/>
    <lineage>
        <taxon>Eukaryota</taxon>
        <taxon>Fungi</taxon>
        <taxon>Dikarya</taxon>
        <taxon>Ascomycota</taxon>
        <taxon>Pezizomycotina</taxon>
        <taxon>Dothideomycetes</taxon>
        <taxon>Dothideomycetidae</taxon>
        <taxon>Mycosphaerellales</taxon>
        <taxon>Extremaceae</taxon>
        <taxon>Vermiconidia</taxon>
    </lineage>
</organism>
<gene>
    <name evidence="1" type="ORF">LTR37_018935</name>
</gene>
<name>A0ACC3MFS2_9PEZI</name>
<sequence>MSNQQQNAQQNPSPTMSTQKDTTTTATKPATSSHKPEERTSTPNSNNAANAAVDSAQHQNYALSRRGAVDHGTEGISSIKKIDVNKDHSPPEAEMFVHARSMLDDDRYEVPILRRGDTKRGIKEVKREDDVVKRPSG</sequence>
<comment type="caution">
    <text evidence="1">The sequence shown here is derived from an EMBL/GenBank/DDBJ whole genome shotgun (WGS) entry which is preliminary data.</text>
</comment>
<accession>A0ACC3MFS2</accession>
<evidence type="ECO:0000313" key="1">
    <source>
        <dbReference type="EMBL" id="KAK3690982.1"/>
    </source>
</evidence>
<proteinExistence type="predicted"/>